<sequence length="80" mass="9080">MSDNNASDTNADSAFVNAEVSMPRLLRFWLMLLANVPSIICTFSLIFYIIGNRTQRYALHNHTILLILLFGLPIQLIDIN</sequence>
<feature type="transmembrane region" description="Helical" evidence="1">
    <location>
        <begin position="57"/>
        <end position="77"/>
    </location>
</feature>
<name>A0A816FK45_ADIRI</name>
<feature type="non-terminal residue" evidence="2">
    <location>
        <position position="80"/>
    </location>
</feature>
<keyword evidence="1" id="KW-0472">Membrane</keyword>
<evidence type="ECO:0000313" key="3">
    <source>
        <dbReference type="Proteomes" id="UP000663828"/>
    </source>
</evidence>
<reference evidence="2" key="1">
    <citation type="submission" date="2021-02" db="EMBL/GenBank/DDBJ databases">
        <authorList>
            <person name="Nowell W R."/>
        </authorList>
    </citation>
    <scope>NUCLEOTIDE SEQUENCE</scope>
</reference>
<feature type="transmembrane region" description="Helical" evidence="1">
    <location>
        <begin position="28"/>
        <end position="50"/>
    </location>
</feature>
<protein>
    <submittedName>
        <fullName evidence="2">Uncharacterized protein</fullName>
    </submittedName>
</protein>
<gene>
    <name evidence="2" type="ORF">XAT740_LOCUS57187</name>
</gene>
<dbReference type="EMBL" id="CAJNOR010011636">
    <property type="protein sequence ID" value="CAF1662694.1"/>
    <property type="molecule type" value="Genomic_DNA"/>
</dbReference>
<accession>A0A816FK45</accession>
<keyword evidence="3" id="KW-1185">Reference proteome</keyword>
<evidence type="ECO:0000313" key="2">
    <source>
        <dbReference type="EMBL" id="CAF1662694.1"/>
    </source>
</evidence>
<proteinExistence type="predicted"/>
<dbReference type="AlphaFoldDB" id="A0A816FK45"/>
<comment type="caution">
    <text evidence="2">The sequence shown here is derived from an EMBL/GenBank/DDBJ whole genome shotgun (WGS) entry which is preliminary data.</text>
</comment>
<organism evidence="2 3">
    <name type="scientific">Adineta ricciae</name>
    <name type="common">Rotifer</name>
    <dbReference type="NCBI Taxonomy" id="249248"/>
    <lineage>
        <taxon>Eukaryota</taxon>
        <taxon>Metazoa</taxon>
        <taxon>Spiralia</taxon>
        <taxon>Gnathifera</taxon>
        <taxon>Rotifera</taxon>
        <taxon>Eurotatoria</taxon>
        <taxon>Bdelloidea</taxon>
        <taxon>Adinetida</taxon>
        <taxon>Adinetidae</taxon>
        <taxon>Adineta</taxon>
    </lineage>
</organism>
<dbReference type="Proteomes" id="UP000663828">
    <property type="component" value="Unassembled WGS sequence"/>
</dbReference>
<evidence type="ECO:0000256" key="1">
    <source>
        <dbReference type="SAM" id="Phobius"/>
    </source>
</evidence>
<keyword evidence="1" id="KW-1133">Transmembrane helix</keyword>
<keyword evidence="1" id="KW-0812">Transmembrane</keyword>